<dbReference type="NCBIfam" id="TIGR00524">
    <property type="entry name" value="eIF-2B_rel"/>
    <property type="match status" value="1"/>
</dbReference>
<accession>A0A101I1L8</accession>
<dbReference type="InterPro" id="IPR005251">
    <property type="entry name" value="IF-M1Pi"/>
</dbReference>
<evidence type="ECO:0000256" key="3">
    <source>
        <dbReference type="SAM" id="Phobius"/>
    </source>
</evidence>
<dbReference type="PATRIC" id="fig|1635277.3.peg.1836"/>
<feature type="transmembrane region" description="Helical" evidence="3">
    <location>
        <begin position="51"/>
        <end position="68"/>
    </location>
</feature>
<dbReference type="InterPro" id="IPR027363">
    <property type="entry name" value="M1Pi_N"/>
</dbReference>
<organism evidence="4 5">
    <name type="scientific">candidate division TA06 bacterium 34_109</name>
    <dbReference type="NCBI Taxonomy" id="1635277"/>
    <lineage>
        <taxon>Bacteria</taxon>
        <taxon>Bacteria division TA06</taxon>
    </lineage>
</organism>
<evidence type="ECO:0000313" key="5">
    <source>
        <dbReference type="Proteomes" id="UP000053467"/>
    </source>
</evidence>
<proteinExistence type="inferred from homology"/>
<dbReference type="InterPro" id="IPR011559">
    <property type="entry name" value="Initiation_fac_2B_a/b/d"/>
</dbReference>
<keyword evidence="3" id="KW-0812">Transmembrane</keyword>
<dbReference type="InterPro" id="IPR000649">
    <property type="entry name" value="IF-2B-related"/>
</dbReference>
<keyword evidence="1 4" id="KW-0413">Isomerase</keyword>
<gene>
    <name evidence="4" type="ORF">XE03_0745</name>
</gene>
<protein>
    <submittedName>
        <fullName evidence="4">Methylthioribose-1-phosphate isomerase</fullName>
    </submittedName>
</protein>
<dbReference type="PANTHER" id="PTHR43475">
    <property type="entry name" value="METHYLTHIORIBOSE-1-PHOSPHATE ISOMERASE"/>
    <property type="match status" value="1"/>
</dbReference>
<dbReference type="FunFam" id="1.20.120.420:FF:000003">
    <property type="entry name" value="Methylthioribose-1-phosphate isomerase"/>
    <property type="match status" value="1"/>
</dbReference>
<dbReference type="Pfam" id="PF01008">
    <property type="entry name" value="IF-2B"/>
    <property type="match status" value="1"/>
</dbReference>
<evidence type="ECO:0000256" key="2">
    <source>
        <dbReference type="RuleBase" id="RU003814"/>
    </source>
</evidence>
<dbReference type="GO" id="GO:0046523">
    <property type="term" value="F:S-methyl-5-thioribose-1-phosphate isomerase activity"/>
    <property type="evidence" value="ECO:0007669"/>
    <property type="project" value="TreeGrafter"/>
</dbReference>
<sequence>MKKDFKNPFFRWENGVFVTVDQTKLPFKEEYIKLITLKDYYDAIKKMKVRGAPAIGIVACYGVLSTVYRNKKLKKAKRESLKSIEKLKNARPTAVNIFNLLEKMKVIIENFNGNDYLLFRRKLEDFCEKTYKYEVYTCDRMADYGYRLIKNGMNVLTHCNTGMLATSGIGTALGVILRAFQKGVKFHLFIPETRPLLQGGRLTVFEAEKFKIPYTLITDNTRGYLFSRNKIDITFVGADRIALNGDTANKIGTCESAILSYHFKKPFYVVAPTTTFDGNITDGDKIIIEERKKEEVLSINGKRISIAKNVFNPAFDITPSKYITGIITEKGIIKPEKGCIKNIL</sequence>
<comment type="caution">
    <text evidence="4">The sequence shown here is derived from an EMBL/GenBank/DDBJ whole genome shotgun (WGS) entry which is preliminary data.</text>
</comment>
<dbReference type="PANTHER" id="PTHR43475:SF1">
    <property type="entry name" value="METHYLTHIORIBOSE-1-PHOSPHATE ISOMERASE"/>
    <property type="match status" value="1"/>
</dbReference>
<dbReference type="NCBIfam" id="TIGR00512">
    <property type="entry name" value="salvage_mtnA"/>
    <property type="match status" value="1"/>
</dbReference>
<dbReference type="GO" id="GO:0019509">
    <property type="term" value="P:L-methionine salvage from methylthioadenosine"/>
    <property type="evidence" value="ECO:0007669"/>
    <property type="project" value="TreeGrafter"/>
</dbReference>
<dbReference type="EMBL" id="LGGX01000005">
    <property type="protein sequence ID" value="KUK87347.1"/>
    <property type="molecule type" value="Genomic_DNA"/>
</dbReference>
<dbReference type="Proteomes" id="UP000053467">
    <property type="component" value="Unassembled WGS sequence"/>
</dbReference>
<dbReference type="Gene3D" id="1.20.120.420">
    <property type="entry name" value="translation initiation factor eif-2b, domain 1"/>
    <property type="match status" value="1"/>
</dbReference>
<dbReference type="InterPro" id="IPR037171">
    <property type="entry name" value="NagB/RpiA_transferase-like"/>
</dbReference>
<dbReference type="NCBIfam" id="NF004326">
    <property type="entry name" value="PRK05720.1"/>
    <property type="match status" value="1"/>
</dbReference>
<reference evidence="5" key="1">
    <citation type="journal article" date="2015" name="MBio">
        <title>Genome-Resolved Metagenomic Analysis Reveals Roles for Candidate Phyla and Other Microbial Community Members in Biogeochemical Transformations in Oil Reservoirs.</title>
        <authorList>
            <person name="Hu P."/>
            <person name="Tom L."/>
            <person name="Singh A."/>
            <person name="Thomas B.C."/>
            <person name="Baker B.J."/>
            <person name="Piceno Y.M."/>
            <person name="Andersen G.L."/>
            <person name="Banfield J.F."/>
        </authorList>
    </citation>
    <scope>NUCLEOTIDE SEQUENCE [LARGE SCALE GENOMIC DNA]</scope>
</reference>
<dbReference type="Gene3D" id="3.40.50.10470">
    <property type="entry name" value="Translation initiation factor eif-2b, domain 2"/>
    <property type="match status" value="1"/>
</dbReference>
<name>A0A101I1L8_UNCT6</name>
<keyword evidence="3" id="KW-0472">Membrane</keyword>
<comment type="similarity">
    <text evidence="2">Belongs to the eIF-2B alpha/beta/delta subunits family.</text>
</comment>
<evidence type="ECO:0000256" key="1">
    <source>
        <dbReference type="ARBA" id="ARBA00023235"/>
    </source>
</evidence>
<dbReference type="FunFam" id="3.40.50.10470:FF:000006">
    <property type="entry name" value="Methylthioribose-1-phosphate isomerase"/>
    <property type="match status" value="1"/>
</dbReference>
<dbReference type="InterPro" id="IPR042529">
    <property type="entry name" value="IF_2B-like_C"/>
</dbReference>
<dbReference type="SUPFAM" id="SSF100950">
    <property type="entry name" value="NagB/RpiA/CoA transferase-like"/>
    <property type="match status" value="1"/>
</dbReference>
<evidence type="ECO:0000313" key="4">
    <source>
        <dbReference type="EMBL" id="KUK87347.1"/>
    </source>
</evidence>
<keyword evidence="3" id="KW-1133">Transmembrane helix</keyword>
<dbReference type="AlphaFoldDB" id="A0A101I1L8"/>